<protein>
    <submittedName>
        <fullName evidence="2">TldD/PmbA family protein</fullName>
    </submittedName>
</protein>
<gene>
    <name evidence="2" type="ORF">HHL11_19635</name>
</gene>
<dbReference type="AlphaFoldDB" id="A0A848H8Y4"/>
<dbReference type="GO" id="GO:0008237">
    <property type="term" value="F:metallopeptidase activity"/>
    <property type="evidence" value="ECO:0007669"/>
    <property type="project" value="InterPro"/>
</dbReference>
<sequence>MRDWFEALAAAVCVTVPALDRVSLSLEAEESDFLRFNHAKLRQGGQVQQRHGTVTVVAGRRRASATCTLTGDLAADTARLRAERDQLASELPLVPEDPFLLLPDVVQSTSHEAAGTLASAEEVVATIATEGAGADLVGFYAGGPVRRAYADSRGQRNWHAVGNFHFEWCLYREGDLAVKSTYAGMHWETAELARRMGEARAQLELLARPRKTLAPGRYRVLFSPVAVADLLGTLGWGGFGERGVRTGVSTLVRLQRGEELFAPSVRITEARAAAGVPAFQSDGFVNPAEIVLVDQGRAAGTLVSPRSASEYGLAASNSGDRESPEALALAPGALPAVDALKALGTGVYLSDLHYLNYSDRQACRVTGMTRFACMWVEDGRPVAPIAVMRFDDSLLRMFGSGLVALTDRVEFQADNATYGARQLRGTSAPGAIVDDFAFTL</sequence>
<organism evidence="2 3">
    <name type="scientific">Ramlibacter agri</name>
    <dbReference type="NCBI Taxonomy" id="2728837"/>
    <lineage>
        <taxon>Bacteria</taxon>
        <taxon>Pseudomonadati</taxon>
        <taxon>Pseudomonadota</taxon>
        <taxon>Betaproteobacteria</taxon>
        <taxon>Burkholderiales</taxon>
        <taxon>Comamonadaceae</taxon>
        <taxon>Ramlibacter</taxon>
    </lineage>
</organism>
<name>A0A848H8Y4_9BURK</name>
<feature type="domain" description="Metalloprotease TldD/E C-terminal" evidence="1">
    <location>
        <begin position="215"/>
        <end position="438"/>
    </location>
</feature>
<evidence type="ECO:0000259" key="1">
    <source>
        <dbReference type="Pfam" id="PF19289"/>
    </source>
</evidence>
<dbReference type="EMBL" id="JABBFX010000002">
    <property type="protein sequence ID" value="NML45969.1"/>
    <property type="molecule type" value="Genomic_DNA"/>
</dbReference>
<reference evidence="2 3" key="1">
    <citation type="submission" date="2020-04" db="EMBL/GenBank/DDBJ databases">
        <title>Ramlibacter sp. G-1-2-2 isolated from soil.</title>
        <authorList>
            <person name="Dahal R.H."/>
        </authorList>
    </citation>
    <scope>NUCLEOTIDE SEQUENCE [LARGE SCALE GENOMIC DNA]</scope>
    <source>
        <strain evidence="2 3">G-1-2-2</strain>
    </source>
</reference>
<dbReference type="InterPro" id="IPR036059">
    <property type="entry name" value="TldD/PmbA_sf"/>
</dbReference>
<dbReference type="RefSeq" id="WP_169420267.1">
    <property type="nucleotide sequence ID" value="NZ_JABBFX010000002.1"/>
</dbReference>
<dbReference type="GO" id="GO:0006508">
    <property type="term" value="P:proteolysis"/>
    <property type="evidence" value="ECO:0007669"/>
    <property type="project" value="InterPro"/>
</dbReference>
<dbReference type="Pfam" id="PF19289">
    <property type="entry name" value="PmbA_TldD_3rd"/>
    <property type="match status" value="1"/>
</dbReference>
<dbReference type="SUPFAM" id="SSF111283">
    <property type="entry name" value="Putative modulator of DNA gyrase, PmbA/TldD"/>
    <property type="match status" value="1"/>
</dbReference>
<dbReference type="InterPro" id="IPR045569">
    <property type="entry name" value="Metalloprtase-TldD/E_C"/>
</dbReference>
<keyword evidence="3" id="KW-1185">Reference proteome</keyword>
<evidence type="ECO:0000313" key="3">
    <source>
        <dbReference type="Proteomes" id="UP000541185"/>
    </source>
</evidence>
<accession>A0A848H8Y4</accession>
<dbReference type="PANTHER" id="PTHR43666:SF1">
    <property type="entry name" value="CONSERVED PROTEIN"/>
    <property type="match status" value="1"/>
</dbReference>
<dbReference type="Proteomes" id="UP000541185">
    <property type="component" value="Unassembled WGS sequence"/>
</dbReference>
<evidence type="ECO:0000313" key="2">
    <source>
        <dbReference type="EMBL" id="NML45969.1"/>
    </source>
</evidence>
<comment type="caution">
    <text evidence="2">The sequence shown here is derived from an EMBL/GenBank/DDBJ whole genome shotgun (WGS) entry which is preliminary data.</text>
</comment>
<dbReference type="PANTHER" id="PTHR43666">
    <property type="entry name" value="TLDD PROTEIN"/>
    <property type="match status" value="1"/>
</dbReference>
<proteinExistence type="predicted"/>